<dbReference type="InterPro" id="IPR045851">
    <property type="entry name" value="AMP-bd_C_sf"/>
</dbReference>
<reference evidence="3 4" key="2">
    <citation type="submission" date="2019-08" db="EMBL/GenBank/DDBJ databases">
        <title>Jejuicoccus antrihumi gen. nov., sp. nov., a new member of the family Dermacoccaceae isolated from a cave.</title>
        <authorList>
            <person name="Schumann P."/>
            <person name="Kim I.S."/>
        </authorList>
    </citation>
    <scope>NUCLEOTIDE SEQUENCE [LARGE SCALE GENOMIC DNA]</scope>
    <source>
        <strain evidence="3 4">C5-26</strain>
    </source>
</reference>
<dbReference type="Pfam" id="PF13193">
    <property type="entry name" value="AMP-binding_C"/>
    <property type="match status" value="1"/>
</dbReference>
<evidence type="ECO:0000259" key="1">
    <source>
        <dbReference type="Pfam" id="PF00501"/>
    </source>
</evidence>
<evidence type="ECO:0000313" key="4">
    <source>
        <dbReference type="Proteomes" id="UP000320244"/>
    </source>
</evidence>
<dbReference type="Proteomes" id="UP000320244">
    <property type="component" value="Unassembled WGS sequence"/>
</dbReference>
<dbReference type="SUPFAM" id="SSF56801">
    <property type="entry name" value="Acetyl-CoA synthetase-like"/>
    <property type="match status" value="1"/>
</dbReference>
<dbReference type="CDD" id="cd05936">
    <property type="entry name" value="FC-FACS_FadD_like"/>
    <property type="match status" value="1"/>
</dbReference>
<organism evidence="3 4">
    <name type="scientific">Leekyejoonella antrihumi</name>
    <dbReference type="NCBI Taxonomy" id="1660198"/>
    <lineage>
        <taxon>Bacteria</taxon>
        <taxon>Bacillati</taxon>
        <taxon>Actinomycetota</taxon>
        <taxon>Actinomycetes</taxon>
        <taxon>Micrococcales</taxon>
        <taxon>Dermacoccaceae</taxon>
        <taxon>Leekyejoonella</taxon>
    </lineage>
</organism>
<dbReference type="Gene3D" id="3.30.300.30">
    <property type="match status" value="1"/>
</dbReference>
<keyword evidence="3" id="KW-0436">Ligase</keyword>
<sequence length="501" mass="54345">MTLTATLSLASVLAEPARRYPTKTAVIEGDRRLTYAQTWDLARRYAGGLQARGVGAGDRVAIMAPNVIEFVLAYYGVQALGAVVIPVPTLLQPQEAAYLLENSGATLLLHHPALTDAARGAANSAGVEDASIVGFADDHEPVQTYTSRAPEDPAVIFYTSGTTGRPKGAVLTHLNLVLNATVNAFDCQDVRHDDITLGSLPLFHIFGQSVALNGVFRIGGTLVLQPRFDAAAAIDLMRRERITLFFGVPTMFVQLLHAAESATEELPQLRWTCSGGASLPVAVLEGFEHQFNAKIYEGYGLSETSPTATTNQPAFGTRAGTVGHPVWGTEAEIADPETPDRIELLPTGERGEVVLRGHHIFAGYLDNPEATAKVLQDGWFRTGDIGIKDSDGFISIVDRTKDLIIRGGFNVYPREVEETLSRHDAVAQVSVIGIPDAERGEEILAVVVPREGSEVDADELIAWSRERLGKHKYPRRVEIVHDLPLGPSHKVLKRVLRQQFT</sequence>
<dbReference type="AlphaFoldDB" id="A0A563E488"/>
<evidence type="ECO:0000259" key="2">
    <source>
        <dbReference type="Pfam" id="PF13193"/>
    </source>
</evidence>
<dbReference type="GO" id="GO:0016877">
    <property type="term" value="F:ligase activity, forming carbon-sulfur bonds"/>
    <property type="evidence" value="ECO:0007669"/>
    <property type="project" value="UniProtKB-ARBA"/>
</dbReference>
<keyword evidence="4" id="KW-1185">Reference proteome</keyword>
<comment type="caution">
    <text evidence="3">The sequence shown here is derived from an EMBL/GenBank/DDBJ whole genome shotgun (WGS) entry which is preliminary data.</text>
</comment>
<dbReference type="PANTHER" id="PTHR43767">
    <property type="entry name" value="LONG-CHAIN-FATTY-ACID--COA LIGASE"/>
    <property type="match status" value="1"/>
</dbReference>
<feature type="domain" description="AMP-dependent synthetase/ligase" evidence="1">
    <location>
        <begin position="15"/>
        <end position="365"/>
    </location>
</feature>
<dbReference type="Pfam" id="PF00501">
    <property type="entry name" value="AMP-binding"/>
    <property type="match status" value="1"/>
</dbReference>
<accession>A0A563E488</accession>
<dbReference type="InterPro" id="IPR050237">
    <property type="entry name" value="ATP-dep_AMP-bd_enzyme"/>
</dbReference>
<dbReference type="InterPro" id="IPR042099">
    <property type="entry name" value="ANL_N_sf"/>
</dbReference>
<protein>
    <submittedName>
        <fullName evidence="3">Long-chain fatty acid--CoA ligase</fullName>
    </submittedName>
</protein>
<dbReference type="Gene3D" id="3.40.50.12780">
    <property type="entry name" value="N-terminal domain of ligase-like"/>
    <property type="match status" value="1"/>
</dbReference>
<dbReference type="OrthoDB" id="9803968at2"/>
<dbReference type="InterPro" id="IPR020845">
    <property type="entry name" value="AMP-binding_CS"/>
</dbReference>
<reference evidence="3 4" key="1">
    <citation type="submission" date="2019-05" db="EMBL/GenBank/DDBJ databases">
        <authorList>
            <person name="Lee S.D."/>
        </authorList>
    </citation>
    <scope>NUCLEOTIDE SEQUENCE [LARGE SCALE GENOMIC DNA]</scope>
    <source>
        <strain evidence="3 4">C5-26</strain>
    </source>
</reference>
<dbReference type="PANTHER" id="PTHR43767:SF12">
    <property type="entry name" value="AMP-DEPENDENT SYNTHETASE AND LIGASE"/>
    <property type="match status" value="1"/>
</dbReference>
<dbReference type="PROSITE" id="PS00455">
    <property type="entry name" value="AMP_BINDING"/>
    <property type="match status" value="1"/>
</dbReference>
<dbReference type="InterPro" id="IPR025110">
    <property type="entry name" value="AMP-bd_C"/>
</dbReference>
<dbReference type="RefSeq" id="WP_146315863.1">
    <property type="nucleotide sequence ID" value="NZ_VCQV01000006.1"/>
</dbReference>
<dbReference type="InterPro" id="IPR000873">
    <property type="entry name" value="AMP-dep_synth/lig_dom"/>
</dbReference>
<evidence type="ECO:0000313" key="3">
    <source>
        <dbReference type="EMBL" id="TWP37340.1"/>
    </source>
</evidence>
<gene>
    <name evidence="3" type="ORF">FGL98_06200</name>
</gene>
<feature type="domain" description="AMP-binding enzyme C-terminal" evidence="2">
    <location>
        <begin position="415"/>
        <end position="490"/>
    </location>
</feature>
<dbReference type="EMBL" id="VCQV01000006">
    <property type="protein sequence ID" value="TWP37340.1"/>
    <property type="molecule type" value="Genomic_DNA"/>
</dbReference>
<name>A0A563E488_9MICO</name>
<proteinExistence type="predicted"/>